<feature type="transmembrane region" description="Helical" evidence="9">
    <location>
        <begin position="353"/>
        <end position="374"/>
    </location>
</feature>
<accession>A0ABT2WB46</accession>
<dbReference type="Pfam" id="PF21760">
    <property type="entry name" value="SecD_1st"/>
    <property type="match status" value="1"/>
</dbReference>
<evidence type="ECO:0000256" key="7">
    <source>
        <dbReference type="ARBA" id="ARBA00023010"/>
    </source>
</evidence>
<feature type="transmembrane region" description="Helical" evidence="9">
    <location>
        <begin position="386"/>
        <end position="409"/>
    </location>
</feature>
<evidence type="ECO:0000256" key="1">
    <source>
        <dbReference type="ARBA" id="ARBA00004651"/>
    </source>
</evidence>
<keyword evidence="7 9" id="KW-0811">Translocation</keyword>
<dbReference type="RefSeq" id="WP_263060645.1">
    <property type="nucleotide sequence ID" value="NZ_JAOUSE010000001.1"/>
</dbReference>
<feature type="transmembrane region" description="Helical" evidence="9">
    <location>
        <begin position="701"/>
        <end position="727"/>
    </location>
</feature>
<reference evidence="14 15" key="1">
    <citation type="submission" date="2022-10" db="EMBL/GenBank/DDBJ databases">
        <title>Description of Fervidibacillus gen. nov. in the family Fervidibacillaceae fam. nov. with two species, Fervidibacillus albus sp. nov., and Fervidibacillus halotolerans sp. nov., isolated from tidal flat sediments.</title>
        <authorList>
            <person name="Kwon K.K."/>
            <person name="Yang S.-H."/>
        </authorList>
    </citation>
    <scope>NUCLEOTIDE SEQUENCE [LARGE SCALE GENOMIC DNA]</scope>
    <source>
        <strain evidence="14 15">DSM 23332</strain>
    </source>
</reference>
<feature type="transmembrane region" description="Helical" evidence="9">
    <location>
        <begin position="282"/>
        <end position="299"/>
    </location>
</feature>
<feature type="domain" description="Protein export membrane protein SecD/SecF C-terminal" evidence="11">
    <location>
        <begin position="553"/>
        <end position="728"/>
    </location>
</feature>
<comment type="similarity">
    <text evidence="9">Belongs to the SecD/SecF family. SecD subfamily.</text>
</comment>
<evidence type="ECO:0000259" key="11">
    <source>
        <dbReference type="Pfam" id="PF02355"/>
    </source>
</evidence>
<organism evidence="14 15">
    <name type="scientific">Pallidibacillus thermolactis</name>
    <dbReference type="NCBI Taxonomy" id="251051"/>
    <lineage>
        <taxon>Bacteria</taxon>
        <taxon>Bacillati</taxon>
        <taxon>Bacillota</taxon>
        <taxon>Bacilli</taxon>
        <taxon>Bacillales</taxon>
        <taxon>Bacillaceae</taxon>
        <taxon>Pallidibacillus</taxon>
    </lineage>
</organism>
<dbReference type="NCBIfam" id="TIGR00916">
    <property type="entry name" value="2A0604s01"/>
    <property type="match status" value="2"/>
</dbReference>
<dbReference type="InterPro" id="IPR054384">
    <property type="entry name" value="SecDF_P1_head"/>
</dbReference>
<feature type="transmembrane region" description="Helical" evidence="9">
    <location>
        <begin position="311"/>
        <end position="332"/>
    </location>
</feature>
<comment type="function">
    <text evidence="9">Part of the Sec protein translocase complex. Interacts with the SecYEG preprotein conducting channel. SecDF uses the proton motive force (PMF) to complete protein translocation after the ATP-dependent function of SecA.</text>
</comment>
<keyword evidence="8 9" id="KW-0472">Membrane</keyword>
<keyword evidence="2 9" id="KW-0813">Transport</keyword>
<evidence type="ECO:0000256" key="4">
    <source>
        <dbReference type="ARBA" id="ARBA00022692"/>
    </source>
</evidence>
<dbReference type="EMBL" id="JAOUSE010000001">
    <property type="protein sequence ID" value="MCU9592900.1"/>
    <property type="molecule type" value="Genomic_DNA"/>
</dbReference>
<feature type="transmembrane region" description="Helical" evidence="9">
    <location>
        <begin position="456"/>
        <end position="474"/>
    </location>
</feature>
<comment type="subunit">
    <text evidence="10">Forms a complex with SecD. Part of the essential Sec protein translocation apparatus which comprises SecA, SecYEG and auxiliary proteins SecDF. Other proteins may also be involved.</text>
</comment>
<name>A0ABT2WB46_9BACI</name>
<dbReference type="Pfam" id="PF02355">
    <property type="entry name" value="SecD_SecF_C"/>
    <property type="match status" value="2"/>
</dbReference>
<dbReference type="InterPro" id="IPR022645">
    <property type="entry name" value="SecD/SecF_bac"/>
</dbReference>
<dbReference type="NCBIfam" id="TIGR01129">
    <property type="entry name" value="secD"/>
    <property type="match status" value="1"/>
</dbReference>
<evidence type="ECO:0000256" key="2">
    <source>
        <dbReference type="ARBA" id="ARBA00022448"/>
    </source>
</evidence>
<feature type="transmembrane region" description="Helical" evidence="9">
    <location>
        <begin position="7"/>
        <end position="25"/>
    </location>
</feature>
<evidence type="ECO:0000256" key="8">
    <source>
        <dbReference type="ARBA" id="ARBA00023136"/>
    </source>
</evidence>
<comment type="subcellular location">
    <subcellularLocation>
        <location evidence="1 9">Cell membrane</location>
        <topology evidence="1 9">Multi-pass membrane protein</topology>
    </subcellularLocation>
</comment>
<gene>
    <name evidence="14" type="primary">secDF</name>
    <name evidence="9" type="synonym">secD</name>
    <name evidence="10" type="synonym">secF</name>
    <name evidence="14" type="ORF">OEV82_00345</name>
</gene>
<keyword evidence="4 9" id="KW-0812">Transmembrane</keyword>
<feature type="transmembrane region" description="Helical" evidence="9">
    <location>
        <begin position="677"/>
        <end position="695"/>
    </location>
</feature>
<feature type="domain" description="Protein export membrane protein SecD/SecF C-terminal" evidence="11">
    <location>
        <begin position="240"/>
        <end position="406"/>
    </location>
</feature>
<comment type="similarity">
    <text evidence="10">Belongs to the SecD/SecF family. SecF subfamily.</text>
</comment>
<keyword evidence="15" id="KW-1185">Reference proteome</keyword>
<comment type="caution">
    <text evidence="9">Lacks conserved residue(s) required for the propagation of feature annotation.</text>
</comment>
<evidence type="ECO:0000256" key="5">
    <source>
        <dbReference type="ARBA" id="ARBA00022927"/>
    </source>
</evidence>
<dbReference type="PANTHER" id="PTHR30081">
    <property type="entry name" value="PROTEIN-EXPORT MEMBRANE PROTEIN SEC"/>
    <property type="match status" value="1"/>
</dbReference>
<dbReference type="Gene3D" id="1.20.1640.10">
    <property type="entry name" value="Multidrug efflux transporter AcrB transmembrane domain"/>
    <property type="match status" value="2"/>
</dbReference>
<dbReference type="NCBIfam" id="NF009581">
    <property type="entry name" value="PRK13024.1-1"/>
    <property type="match status" value="1"/>
</dbReference>
<feature type="domain" description="SecDF P1 head subdomain" evidence="13">
    <location>
        <begin position="122"/>
        <end position="236"/>
    </location>
</feature>
<evidence type="ECO:0000259" key="12">
    <source>
        <dbReference type="Pfam" id="PF21760"/>
    </source>
</evidence>
<feature type="transmembrane region" description="Helical" evidence="9">
    <location>
        <begin position="594"/>
        <end position="615"/>
    </location>
</feature>
<sequence>MVKKNRILSFVLIIFAFAALIGLTIKDIVSDVKLGLDLQGGFEVLYEVSPLNEGDQINSNTLASTADALDRRINALGVSEPRIEIEEGNRIRVQLAGVEDQQQARKMLSTTAELTFRDANDKELLNGSDLVEGGAKQAFDQTNRPIVTLQLKDADKFAEATKHVLQQSNNVMVIWLDFNENEDSFAKEITKENPKYISAPAVTEVIRSTEVQITGDFTVEEAQNLANLLNAGSLPVKLTEIYSTSVGAQFGVDALQKTVFAGIIGIAAIFLFMLFYYRLPGLVAVIALTVYIWLILFVYEGLNAVLTLPGIAALVLGIGMAVDANIISYERLKEELRVGRSLQAAFKEANKSSFITIFDAQITTLIAAIVLYVYGESSIKGFATMLIVSILLSFITNVYVSRFLLGFLVHSRLFDRKLRLFGVKPSEIHELKEGLETTELTTKFDKIDFVKHKSKYFTASGVLLLAGLVLLIIFKLNLSIDFTSGTRIEIMSDSEITTEEVKNELAKFDVETDDIVISGEDHDRATARYKGTLEQDEINDMKAYFLDKYGVDPNISVVTPTVGKEIAKNGMTSVAIAFVGISIYVALRFEWRMGLAAVLALIHDAFFMVAVFSITRLEVDLNFIAAVLTVIGFSINDTIVTFDRMRDHLRKHKKIREYHVLEEIVNKSLRQVMTRSINTSLSTLLPVVFLLLFGSEAITNFSLAMFIGLVVGVYSSIFIAAQLWLVWKGKELKKKGVLITYTEKKKFAGDEPQV</sequence>
<evidence type="ECO:0000259" key="13">
    <source>
        <dbReference type="Pfam" id="PF22599"/>
    </source>
</evidence>
<evidence type="ECO:0000313" key="14">
    <source>
        <dbReference type="EMBL" id="MCU9592900.1"/>
    </source>
</evidence>
<evidence type="ECO:0000256" key="10">
    <source>
        <dbReference type="HAMAP-Rule" id="MF_01464"/>
    </source>
</evidence>
<keyword evidence="6 9" id="KW-1133">Transmembrane helix</keyword>
<dbReference type="Gene3D" id="3.30.70.3220">
    <property type="match status" value="1"/>
</dbReference>
<evidence type="ECO:0000256" key="9">
    <source>
        <dbReference type="HAMAP-Rule" id="MF_01463"/>
    </source>
</evidence>
<dbReference type="InterPro" id="IPR022646">
    <property type="entry name" value="SecD/SecF_CS"/>
</dbReference>
<protein>
    <recommendedName>
        <fullName evidence="9 10">Multifunctional fusion protein</fullName>
    </recommendedName>
    <domain>
        <recommendedName>
            <fullName evidence="9">Protein translocase subunit SecD</fullName>
        </recommendedName>
    </domain>
    <domain>
        <recommendedName>
            <fullName evidence="10">Protein-export membrane protein SecF</fullName>
        </recommendedName>
    </domain>
</protein>
<dbReference type="InterPro" id="IPR048631">
    <property type="entry name" value="SecD_1st"/>
</dbReference>
<proteinExistence type="inferred from homology"/>
<evidence type="ECO:0000313" key="15">
    <source>
        <dbReference type="Proteomes" id="UP001208656"/>
    </source>
</evidence>
<dbReference type="NCBIfam" id="TIGR00966">
    <property type="entry name" value="transloc_SecF"/>
    <property type="match status" value="1"/>
</dbReference>
<keyword evidence="5 9" id="KW-0653">Protein transport</keyword>
<evidence type="ECO:0000256" key="3">
    <source>
        <dbReference type="ARBA" id="ARBA00022475"/>
    </source>
</evidence>
<dbReference type="HAMAP" id="MF_01464_B">
    <property type="entry name" value="SecF_B"/>
    <property type="match status" value="1"/>
</dbReference>
<feature type="transmembrane region" description="Helical" evidence="9">
    <location>
        <begin position="621"/>
        <end position="642"/>
    </location>
</feature>
<dbReference type="Proteomes" id="UP001208656">
    <property type="component" value="Unassembled WGS sequence"/>
</dbReference>
<dbReference type="InterPro" id="IPR022813">
    <property type="entry name" value="SecD/SecF_arch_bac"/>
</dbReference>
<dbReference type="PANTHER" id="PTHR30081:SF1">
    <property type="entry name" value="PROTEIN TRANSLOCASE SUBUNIT SECD"/>
    <property type="match status" value="1"/>
</dbReference>
<dbReference type="InterPro" id="IPR048634">
    <property type="entry name" value="SecD_SecF_C"/>
</dbReference>
<keyword evidence="3 9" id="KW-1003">Cell membrane</keyword>
<dbReference type="Pfam" id="PF22599">
    <property type="entry name" value="SecDF_P1_head"/>
    <property type="match status" value="1"/>
</dbReference>
<feature type="transmembrane region" description="Helical" evidence="9">
    <location>
        <begin position="570"/>
        <end position="587"/>
    </location>
</feature>
<evidence type="ECO:0000256" key="6">
    <source>
        <dbReference type="ARBA" id="ARBA00022989"/>
    </source>
</evidence>
<dbReference type="InterPro" id="IPR005665">
    <property type="entry name" value="SecF_bac"/>
</dbReference>
<dbReference type="Pfam" id="PF07549">
    <property type="entry name" value="Sec_GG"/>
    <property type="match status" value="1"/>
</dbReference>
<comment type="subunit">
    <text evidence="9">Forms a complex with SecF. Part of the essential Sec protein translocation apparatus which comprises SecA, SecYEG and auxiliary proteins SecDF. Other proteins may also be involved.</text>
</comment>
<dbReference type="HAMAP" id="MF_01463_B">
    <property type="entry name" value="SecD_B"/>
    <property type="match status" value="1"/>
</dbReference>
<dbReference type="InterPro" id="IPR055344">
    <property type="entry name" value="SecD_SecF_C_bact"/>
</dbReference>
<feature type="transmembrane region" description="Helical" evidence="9">
    <location>
        <begin position="259"/>
        <end position="277"/>
    </location>
</feature>
<feature type="domain" description="Protein translocase subunit SecDF P1" evidence="12">
    <location>
        <begin position="65"/>
        <end position="120"/>
    </location>
</feature>
<comment type="caution">
    <text evidence="14">The sequence shown here is derived from an EMBL/GenBank/DDBJ whole genome shotgun (WGS) entry which is preliminary data.</text>
</comment>
<dbReference type="SUPFAM" id="SSF82866">
    <property type="entry name" value="Multidrug efflux transporter AcrB transmembrane domain"/>
    <property type="match status" value="2"/>
</dbReference>
<dbReference type="PRINTS" id="PR01755">
    <property type="entry name" value="SECFTRNLCASE"/>
</dbReference>
<dbReference type="InterPro" id="IPR005791">
    <property type="entry name" value="SecD"/>
</dbReference>